<dbReference type="PROSITE" id="PS51257">
    <property type="entry name" value="PROKAR_LIPOPROTEIN"/>
    <property type="match status" value="1"/>
</dbReference>
<feature type="signal peptide" evidence="1">
    <location>
        <begin position="1"/>
        <end position="21"/>
    </location>
</feature>
<keyword evidence="3" id="KW-1185">Reference proteome</keyword>
<reference evidence="2 3" key="1">
    <citation type="journal article" date="2019" name="Gut">
        <title>Antibiotics-induced monodominance of a novel gut bacterial order.</title>
        <authorList>
            <person name="Hildebrand F."/>
            <person name="Moitinho-Silva L."/>
            <person name="Blasche S."/>
            <person name="Jahn M.T."/>
            <person name="Gossmann T.I."/>
            <person name="Heuerta-Cepas J."/>
            <person name="Hercog R."/>
            <person name="Luetge M."/>
            <person name="Bahram M."/>
            <person name="Pryszlak A."/>
            <person name="Alves R.J."/>
            <person name="Waszak S.M."/>
            <person name="Zhu A."/>
            <person name="Ye L."/>
            <person name="Costea P.I."/>
            <person name="Aalvink S."/>
            <person name="Belzer C."/>
            <person name="Forslund S.K."/>
            <person name="Sunagawa S."/>
            <person name="Hentschel U."/>
            <person name="Merten C."/>
            <person name="Patil K.R."/>
            <person name="Benes V."/>
            <person name="Bork P."/>
        </authorList>
    </citation>
    <scope>NUCLEOTIDE SEQUENCE [LARGE SCALE GENOMIC DNA]</scope>
    <source>
        <strain evidence="2 3">HDS1380</strain>
    </source>
</reference>
<dbReference type="OrthoDB" id="362670at2"/>
<sequence>MKHFSKLCMLVLSLVCIFATAACTMKPPETDYKADIHPDKQASGKLVISTPVSEEEQNMILGIAELFNEEYPNIKVELKPFSGEVAPTIANWFNAEKVKPGTMPDIFWTTSFDMLVLSDKRVLLDMDAYIDAETAQGTFDVNDYYAEFWRLGQKDFDGGQLMIPRTADKVVTHVNKQIFEDCFKNVPESELPFTPQPGTKIPENGWTWEEFKNTCRALRAHFDATGRKDQYLINAYLTWEAVYNPILEAFGAKVFNENGDFALDSPEGKAALDCMKEMQDERWIAPLNTASADFVGGKAAMMFHSQAASIIYKGMQNSLPEGADIDDYYDVTTFPLIGKNPKIGGGISGYSIFANSKNKDYAWQFLKILLSKEGQNLITEKGNSNYAPIRIDMKDPKDSNNLWGKGFENINLEAYTWGDQYTCATEFVAVHKPEYAKDLMNCLKGLILNYVDNPNYTYQTAMDKCANQIKAYLSM</sequence>
<dbReference type="InterPro" id="IPR050490">
    <property type="entry name" value="Bact_solute-bd_prot1"/>
</dbReference>
<name>A0A4Q2KC50_9FIRM</name>
<organism evidence="2 3">
    <name type="scientific">Candidatus Borkfalkia ceftriaxoniphila</name>
    <dbReference type="NCBI Taxonomy" id="2508949"/>
    <lineage>
        <taxon>Bacteria</taxon>
        <taxon>Bacillati</taxon>
        <taxon>Bacillota</taxon>
        <taxon>Clostridia</taxon>
        <taxon>Christensenellales</taxon>
        <taxon>Christensenellaceae</taxon>
        <taxon>Candidatus Borkfalkia</taxon>
    </lineage>
</organism>
<dbReference type="Proteomes" id="UP000291269">
    <property type="component" value="Unassembled WGS sequence"/>
</dbReference>
<evidence type="ECO:0000313" key="3">
    <source>
        <dbReference type="Proteomes" id="UP000291269"/>
    </source>
</evidence>
<dbReference type="Pfam" id="PF01547">
    <property type="entry name" value="SBP_bac_1"/>
    <property type="match status" value="1"/>
</dbReference>
<accession>A0A4Q2KC50</accession>
<dbReference type="SUPFAM" id="SSF53850">
    <property type="entry name" value="Periplasmic binding protein-like II"/>
    <property type="match status" value="1"/>
</dbReference>
<dbReference type="AlphaFoldDB" id="A0A4Q2KC50"/>
<proteinExistence type="predicted"/>
<dbReference type="EMBL" id="SDOZ01000002">
    <property type="protein sequence ID" value="RXZ61559.1"/>
    <property type="molecule type" value="Genomic_DNA"/>
</dbReference>
<dbReference type="Gene3D" id="3.40.190.10">
    <property type="entry name" value="Periplasmic binding protein-like II"/>
    <property type="match status" value="1"/>
</dbReference>
<evidence type="ECO:0000256" key="1">
    <source>
        <dbReference type="SAM" id="SignalP"/>
    </source>
</evidence>
<dbReference type="PANTHER" id="PTHR43649">
    <property type="entry name" value="ARABINOSE-BINDING PROTEIN-RELATED"/>
    <property type="match status" value="1"/>
</dbReference>
<protein>
    <submittedName>
        <fullName evidence="2">Extracellular solute-binding protein</fullName>
    </submittedName>
</protein>
<dbReference type="InterPro" id="IPR006059">
    <property type="entry name" value="SBP"/>
</dbReference>
<gene>
    <name evidence="2" type="ORF">ESZ91_03975</name>
</gene>
<comment type="caution">
    <text evidence="2">The sequence shown here is derived from an EMBL/GenBank/DDBJ whole genome shotgun (WGS) entry which is preliminary data.</text>
</comment>
<dbReference type="PANTHER" id="PTHR43649:SF12">
    <property type="entry name" value="DIACETYLCHITOBIOSE BINDING PROTEIN DASA"/>
    <property type="match status" value="1"/>
</dbReference>
<evidence type="ECO:0000313" key="2">
    <source>
        <dbReference type="EMBL" id="RXZ61559.1"/>
    </source>
</evidence>
<feature type="chain" id="PRO_5020816624" evidence="1">
    <location>
        <begin position="22"/>
        <end position="475"/>
    </location>
</feature>
<keyword evidence="1" id="KW-0732">Signal</keyword>